<dbReference type="PANTHER" id="PTHR35283">
    <property type="entry name" value="T12C22.21 PROTEIN"/>
    <property type="match status" value="1"/>
</dbReference>
<comment type="caution">
    <text evidence="2">The sequence shown here is derived from an EMBL/GenBank/DDBJ whole genome shotgun (WGS) entry which is preliminary data.</text>
</comment>
<feature type="transmembrane region" description="Helical" evidence="1">
    <location>
        <begin position="54"/>
        <end position="72"/>
    </location>
</feature>
<dbReference type="Proteomes" id="UP000766550">
    <property type="component" value="Unassembled WGS sequence"/>
</dbReference>
<feature type="transmembrane region" description="Helical" evidence="1">
    <location>
        <begin position="84"/>
        <end position="104"/>
    </location>
</feature>
<dbReference type="Pfam" id="PF11255">
    <property type="entry name" value="DUF3054"/>
    <property type="match status" value="1"/>
</dbReference>
<keyword evidence="1" id="KW-1133">Transmembrane helix</keyword>
<dbReference type="OrthoDB" id="177006at2157"/>
<evidence type="ECO:0000256" key="1">
    <source>
        <dbReference type="SAM" id="Phobius"/>
    </source>
</evidence>
<protein>
    <submittedName>
        <fullName evidence="2">DUF3054 domain-containing protein</fullName>
    </submittedName>
</protein>
<evidence type="ECO:0000313" key="3">
    <source>
        <dbReference type="Proteomes" id="UP000766550"/>
    </source>
</evidence>
<feature type="transmembrane region" description="Helical" evidence="1">
    <location>
        <begin position="17"/>
        <end position="34"/>
    </location>
</feature>
<dbReference type="InterPro" id="IPR021414">
    <property type="entry name" value="DUF3054"/>
</dbReference>
<keyword evidence="3" id="KW-1185">Reference proteome</keyword>
<sequence length="140" mass="14560">MSVSTVGWRRIEPSARTAVLAVGDLAAILLFVAAGEYQHGYNPLVDVGRVAGTFAPFLVGWVLMAGAAGLYATDATADLRRTLGVTLVSWILAVVVAMGLRATAVFHGDAALTFAVVSVLIGGTLLCLWRAAATLALSRF</sequence>
<dbReference type="AlphaFoldDB" id="A0A8J7Y7X5"/>
<reference evidence="2 3" key="1">
    <citation type="submission" date="2021-06" db="EMBL/GenBank/DDBJ databases">
        <title>New haloarchaea isolates fom saline soil.</title>
        <authorList>
            <person name="Duran-Viseras A."/>
            <person name="Sanchez-Porro C.S."/>
            <person name="Ventosa A."/>
        </authorList>
    </citation>
    <scope>NUCLEOTIDE SEQUENCE [LARGE SCALE GENOMIC DNA]</scope>
    <source>
        <strain evidence="2 3">JCM 183640</strain>
    </source>
</reference>
<dbReference type="PANTHER" id="PTHR35283:SF3">
    <property type="entry name" value="T12C22.21 PROTEIN"/>
    <property type="match status" value="1"/>
</dbReference>
<accession>A0A8J7Y7X5</accession>
<gene>
    <name evidence="2" type="ORF">KTS45_03905</name>
</gene>
<organism evidence="2 3">
    <name type="scientific">Haloarcula limicola</name>
    <dbReference type="NCBI Taxonomy" id="1429915"/>
    <lineage>
        <taxon>Archaea</taxon>
        <taxon>Methanobacteriati</taxon>
        <taxon>Methanobacteriota</taxon>
        <taxon>Stenosarchaea group</taxon>
        <taxon>Halobacteria</taxon>
        <taxon>Halobacteriales</taxon>
        <taxon>Haloarculaceae</taxon>
        <taxon>Haloarcula</taxon>
    </lineage>
</organism>
<dbReference type="RefSeq" id="WP_162316471.1">
    <property type="nucleotide sequence ID" value="NZ_JAHQXF010000001.1"/>
</dbReference>
<name>A0A8J7Y7X5_9EURY</name>
<dbReference type="EMBL" id="JAHQXF010000001">
    <property type="protein sequence ID" value="MBV0923334.1"/>
    <property type="molecule type" value="Genomic_DNA"/>
</dbReference>
<keyword evidence="1" id="KW-0472">Membrane</keyword>
<proteinExistence type="predicted"/>
<feature type="transmembrane region" description="Helical" evidence="1">
    <location>
        <begin position="110"/>
        <end position="129"/>
    </location>
</feature>
<evidence type="ECO:0000313" key="2">
    <source>
        <dbReference type="EMBL" id="MBV0923334.1"/>
    </source>
</evidence>
<keyword evidence="1" id="KW-0812">Transmembrane</keyword>